<evidence type="ECO:0000313" key="1">
    <source>
        <dbReference type="EMBL" id="MBB4928579.1"/>
    </source>
</evidence>
<keyword evidence="2" id="KW-1185">Reference proteome</keyword>
<accession>A0A7W7RAY0</accession>
<evidence type="ECO:0000313" key="2">
    <source>
        <dbReference type="Proteomes" id="UP000540506"/>
    </source>
</evidence>
<name>A0A7W7RAY0_KITKI</name>
<dbReference type="RefSeq" id="WP_184946036.1">
    <property type="nucleotide sequence ID" value="NZ_JACHJV010000003.1"/>
</dbReference>
<dbReference type="AlphaFoldDB" id="A0A7W7RAY0"/>
<dbReference type="EMBL" id="JACHJV010000003">
    <property type="protein sequence ID" value="MBB4928579.1"/>
    <property type="molecule type" value="Genomic_DNA"/>
</dbReference>
<comment type="caution">
    <text evidence="1">The sequence shown here is derived from an EMBL/GenBank/DDBJ whole genome shotgun (WGS) entry which is preliminary data.</text>
</comment>
<organism evidence="1 2">
    <name type="scientific">Kitasatospora kifunensis</name>
    <name type="common">Streptomyces kifunensis</name>
    <dbReference type="NCBI Taxonomy" id="58351"/>
    <lineage>
        <taxon>Bacteria</taxon>
        <taxon>Bacillati</taxon>
        <taxon>Actinomycetota</taxon>
        <taxon>Actinomycetes</taxon>
        <taxon>Kitasatosporales</taxon>
        <taxon>Streptomycetaceae</taxon>
        <taxon>Kitasatospora</taxon>
    </lineage>
</organism>
<sequence>MCDAMGWYPLDDLPSPMLAYCRASLDAYQTDRQLAVHFQHPGDPIGHTPASTGSA</sequence>
<dbReference type="Proteomes" id="UP000540506">
    <property type="component" value="Unassembled WGS sequence"/>
</dbReference>
<reference evidence="1 2" key="1">
    <citation type="submission" date="2020-08" db="EMBL/GenBank/DDBJ databases">
        <title>Sequencing the genomes of 1000 actinobacteria strains.</title>
        <authorList>
            <person name="Klenk H.-P."/>
        </authorList>
    </citation>
    <scope>NUCLEOTIDE SEQUENCE [LARGE SCALE GENOMIC DNA]</scope>
    <source>
        <strain evidence="1 2">DSM 41654</strain>
    </source>
</reference>
<protein>
    <submittedName>
        <fullName evidence="1">Uncharacterized protein</fullName>
    </submittedName>
</protein>
<proteinExistence type="predicted"/>
<gene>
    <name evidence="1" type="ORF">FHR34_007676</name>
</gene>